<reference evidence="2 3" key="1">
    <citation type="submission" date="2018-11" db="EMBL/GenBank/DDBJ databases">
        <title>Photobacterium sp. BEI247 sp. nov., a marine bacterium isolated from Yongle Blue Hole in the South China Sea.</title>
        <authorList>
            <person name="Wang X."/>
        </authorList>
    </citation>
    <scope>NUCLEOTIDE SEQUENCE [LARGE SCALE GENOMIC DNA]</scope>
    <source>
        <strain evidence="3">BEI247</strain>
    </source>
</reference>
<evidence type="ECO:0000313" key="2">
    <source>
        <dbReference type="EMBL" id="RWX57541.1"/>
    </source>
</evidence>
<proteinExistence type="predicted"/>
<organism evidence="2 3">
    <name type="scientific">Photobacterium chitinilyticum</name>
    <dbReference type="NCBI Taxonomy" id="2485123"/>
    <lineage>
        <taxon>Bacteria</taxon>
        <taxon>Pseudomonadati</taxon>
        <taxon>Pseudomonadota</taxon>
        <taxon>Gammaproteobacteria</taxon>
        <taxon>Vibrionales</taxon>
        <taxon>Vibrionaceae</taxon>
        <taxon>Photobacterium</taxon>
    </lineage>
</organism>
<dbReference type="EMBL" id="RJLM01000001">
    <property type="protein sequence ID" value="RWX57541.1"/>
    <property type="molecule type" value="Genomic_DNA"/>
</dbReference>
<evidence type="ECO:0000313" key="3">
    <source>
        <dbReference type="Proteomes" id="UP000287563"/>
    </source>
</evidence>
<feature type="transmembrane region" description="Helical" evidence="1">
    <location>
        <begin position="7"/>
        <end position="24"/>
    </location>
</feature>
<evidence type="ECO:0000256" key="1">
    <source>
        <dbReference type="SAM" id="Phobius"/>
    </source>
</evidence>
<dbReference type="AlphaFoldDB" id="A0A444JWS4"/>
<keyword evidence="1" id="KW-0812">Transmembrane</keyword>
<name>A0A444JWS4_9GAMM</name>
<keyword evidence="1" id="KW-1133">Transmembrane helix</keyword>
<dbReference type="RefSeq" id="WP_128782847.1">
    <property type="nucleotide sequence ID" value="NZ_RJLM01000001.1"/>
</dbReference>
<accession>A0A444JWS4</accession>
<protein>
    <submittedName>
        <fullName evidence="2">Uncharacterized protein</fullName>
    </submittedName>
</protein>
<gene>
    <name evidence="2" type="ORF">EDI28_05860</name>
</gene>
<dbReference type="OrthoDB" id="5814778at2"/>
<sequence>MKIINKFLVGYAICASVVLVGILFRNHLSHPLFMVGNHDPIVYGHGTKFSEHSVYRYRKLHTIEHGVLGLYQMKTTIMSIDEQKTFKKTYDVHFWDDEVFSIKLTSKDKDFTGEDEPDYSEAHILEYPQEQFFQIIFQDRELMCYSSLLTNSVKCIKLFT</sequence>
<dbReference type="Proteomes" id="UP000287563">
    <property type="component" value="Unassembled WGS sequence"/>
</dbReference>
<keyword evidence="3" id="KW-1185">Reference proteome</keyword>
<keyword evidence="1" id="KW-0472">Membrane</keyword>
<comment type="caution">
    <text evidence="2">The sequence shown here is derived from an EMBL/GenBank/DDBJ whole genome shotgun (WGS) entry which is preliminary data.</text>
</comment>